<dbReference type="EMBL" id="JACGXN010000007">
    <property type="protein sequence ID" value="MBA8880288.1"/>
    <property type="molecule type" value="Genomic_DNA"/>
</dbReference>
<gene>
    <name evidence="1" type="ORF">FHW16_004008</name>
</gene>
<reference evidence="1 2" key="1">
    <citation type="submission" date="2020-07" db="EMBL/GenBank/DDBJ databases">
        <title>Genomic Encyclopedia of Type Strains, Phase IV (KMG-V): Genome sequencing to study the core and pangenomes of soil and plant-associated prokaryotes.</title>
        <authorList>
            <person name="Whitman W."/>
        </authorList>
    </citation>
    <scope>NUCLEOTIDE SEQUENCE [LARGE SCALE GENOMIC DNA]</scope>
    <source>
        <strain evidence="1 2">AN3</strain>
    </source>
</reference>
<evidence type="ECO:0000313" key="2">
    <source>
        <dbReference type="Proteomes" id="UP000549052"/>
    </source>
</evidence>
<comment type="caution">
    <text evidence="1">The sequence shown here is derived from an EMBL/GenBank/DDBJ whole genome shotgun (WGS) entry which is preliminary data.</text>
</comment>
<proteinExistence type="predicted"/>
<sequence length="34" mass="3590">MFSPPSALSGISPARGEITLSSTISLNFQLLKII</sequence>
<accession>A0A839EPY1</accession>
<name>A0A839EPY1_9HYPH</name>
<dbReference type="AlphaFoldDB" id="A0A839EPY1"/>
<dbReference type="Proteomes" id="UP000549052">
    <property type="component" value="Unassembled WGS sequence"/>
</dbReference>
<evidence type="ECO:0000313" key="1">
    <source>
        <dbReference type="EMBL" id="MBA8880288.1"/>
    </source>
</evidence>
<organism evidence="1 2">
    <name type="scientific">Phyllobacterium myrsinacearum</name>
    <dbReference type="NCBI Taxonomy" id="28101"/>
    <lineage>
        <taxon>Bacteria</taxon>
        <taxon>Pseudomonadati</taxon>
        <taxon>Pseudomonadota</taxon>
        <taxon>Alphaproteobacteria</taxon>
        <taxon>Hyphomicrobiales</taxon>
        <taxon>Phyllobacteriaceae</taxon>
        <taxon>Phyllobacterium</taxon>
    </lineage>
</organism>
<protein>
    <submittedName>
        <fullName evidence="1">Uncharacterized protein</fullName>
    </submittedName>
</protein>
<keyword evidence="2" id="KW-1185">Reference proteome</keyword>